<proteinExistence type="predicted"/>
<protein>
    <submittedName>
        <fullName evidence="2">GcrA cell cycle regulator</fullName>
    </submittedName>
</protein>
<accession>A0A1K2I0X7</accession>
<name>A0A1K2I0X7_9HYPH</name>
<sequence>MRHARPHMMPYFGPRRSIGAQLLRRIDRLEGEVMRLRAALANPAEPAMTEQASEDRGVRPSKKATRSASAKRPGWTSAKLAEARKRFGQAMIGVPAELNVPANELLTYAINGSVPPIGRDAGFADTALPAPVTAPVALPAPELVEAAYVDVDIDELREPVIDLPAMALKGGRAPTEVPQEDAQPQPSGAGKPGDGGQKQGIALPVGRVGTGRPRDQKRGEQIRTLAAQGRHVGEIAHEAGVTNETIQKLARKYDISVLPMPRGWKPGDAPAPKPEPSDLTDPGTAKAADEPVWTEERIEQLREMARDGRSSTEMAEAFGVTRNSVLGKCNRLKIRLHPKQSTAHRSPTAKAEPVPAELSAPIPPAVKVPAPVAAARANVPAPRRKVVAAPVKKQWVRLRHPDGRWLRMDGMDWVTDKAGSYFAPEAKLEAALKAFPLAAECKPVFEPAWSPRDESFARIFK</sequence>
<evidence type="ECO:0000313" key="2">
    <source>
        <dbReference type="EMBL" id="SFZ85977.1"/>
    </source>
</evidence>
<reference evidence="2 3" key="1">
    <citation type="submission" date="2016-11" db="EMBL/GenBank/DDBJ databases">
        <authorList>
            <person name="Jaros S."/>
            <person name="Januszkiewicz K."/>
            <person name="Wedrychowicz H."/>
        </authorList>
    </citation>
    <scope>NUCLEOTIDE SEQUENCE [LARGE SCALE GENOMIC DNA]</scope>
    <source>
        <strain evidence="2 3">ATCC 23634</strain>
    </source>
</reference>
<evidence type="ECO:0000313" key="3">
    <source>
        <dbReference type="Proteomes" id="UP000183447"/>
    </source>
</evidence>
<gene>
    <name evidence="2" type="ORF">SAMN02983003_3149</name>
</gene>
<organism evidence="2 3">
    <name type="scientific">Devosia enhydra</name>
    <dbReference type="NCBI Taxonomy" id="665118"/>
    <lineage>
        <taxon>Bacteria</taxon>
        <taxon>Pseudomonadati</taxon>
        <taxon>Pseudomonadota</taxon>
        <taxon>Alphaproteobacteria</taxon>
        <taxon>Hyphomicrobiales</taxon>
        <taxon>Devosiaceae</taxon>
        <taxon>Devosia</taxon>
    </lineage>
</organism>
<dbReference type="AlphaFoldDB" id="A0A1K2I0X7"/>
<dbReference type="RefSeq" id="WP_072345216.1">
    <property type="nucleotide sequence ID" value="NZ_FPKU01000003.1"/>
</dbReference>
<feature type="region of interest" description="Disordered" evidence="1">
    <location>
        <begin position="171"/>
        <end position="220"/>
    </location>
</feature>
<feature type="region of interest" description="Disordered" evidence="1">
    <location>
        <begin position="43"/>
        <end position="77"/>
    </location>
</feature>
<dbReference type="EMBL" id="FPKU01000003">
    <property type="protein sequence ID" value="SFZ85977.1"/>
    <property type="molecule type" value="Genomic_DNA"/>
</dbReference>
<dbReference type="OrthoDB" id="8377594at2"/>
<dbReference type="Pfam" id="PF07750">
    <property type="entry name" value="GcrA"/>
    <property type="match status" value="1"/>
</dbReference>
<dbReference type="InterPro" id="IPR011681">
    <property type="entry name" value="GcrA"/>
</dbReference>
<feature type="region of interest" description="Disordered" evidence="1">
    <location>
        <begin position="261"/>
        <end position="294"/>
    </location>
</feature>
<dbReference type="Proteomes" id="UP000183447">
    <property type="component" value="Unassembled WGS sequence"/>
</dbReference>
<keyword evidence="3" id="KW-1185">Reference proteome</keyword>
<dbReference type="STRING" id="665118.SAMN02983003_3149"/>
<evidence type="ECO:0000256" key="1">
    <source>
        <dbReference type="SAM" id="MobiDB-lite"/>
    </source>
</evidence>
<dbReference type="Gene3D" id="1.10.10.60">
    <property type="entry name" value="Homeodomain-like"/>
    <property type="match status" value="1"/>
</dbReference>